<dbReference type="GO" id="GO:0003887">
    <property type="term" value="F:DNA-directed DNA polymerase activity"/>
    <property type="evidence" value="ECO:0007669"/>
    <property type="project" value="UniProtKB-KW"/>
</dbReference>
<comment type="similarity">
    <text evidence="2">Belongs to the DNA polymerase type-C family. DnaE subfamily.</text>
</comment>
<dbReference type="Proteomes" id="UP000198793">
    <property type="component" value="Unassembled WGS sequence"/>
</dbReference>
<dbReference type="Gene3D" id="1.10.150.870">
    <property type="match status" value="1"/>
</dbReference>
<dbReference type="SUPFAM" id="SSF160975">
    <property type="entry name" value="AF1531-like"/>
    <property type="match status" value="1"/>
</dbReference>
<dbReference type="InterPro" id="IPR004805">
    <property type="entry name" value="DnaE2/DnaE/PolC"/>
</dbReference>
<dbReference type="EC" id="2.7.7.7" evidence="3"/>
<dbReference type="GO" id="GO:0003676">
    <property type="term" value="F:nucleic acid binding"/>
    <property type="evidence" value="ECO:0007669"/>
    <property type="project" value="InterPro"/>
</dbReference>
<dbReference type="Pfam" id="PF07733">
    <property type="entry name" value="DNA_pol3_alpha"/>
    <property type="match status" value="1"/>
</dbReference>
<evidence type="ECO:0000259" key="14">
    <source>
        <dbReference type="SMART" id="SM00481"/>
    </source>
</evidence>
<dbReference type="GO" id="GO:0008408">
    <property type="term" value="F:3'-5' exonuclease activity"/>
    <property type="evidence" value="ECO:0007669"/>
    <property type="project" value="InterPro"/>
</dbReference>
<name>A0A1H0MCG5_9HYPH</name>
<dbReference type="InterPro" id="IPR004013">
    <property type="entry name" value="PHP_dom"/>
</dbReference>
<dbReference type="CDD" id="cd07433">
    <property type="entry name" value="PHP_PolIIIA_DnaE1"/>
    <property type="match status" value="1"/>
</dbReference>
<comment type="function">
    <text evidence="10">DNA polymerase III is a complex, multichain enzyme responsible for most of the replicative synthesis in bacteria. This DNA polymerase also exhibits 3' to 5' exonuclease activity. The alpha chain is the DNA polymerase.</text>
</comment>
<evidence type="ECO:0000256" key="13">
    <source>
        <dbReference type="SAM" id="MobiDB-lite"/>
    </source>
</evidence>
<dbReference type="CDD" id="cd04485">
    <property type="entry name" value="DnaE_OBF"/>
    <property type="match status" value="1"/>
</dbReference>
<evidence type="ECO:0000256" key="9">
    <source>
        <dbReference type="ARBA" id="ARBA00022932"/>
    </source>
</evidence>
<dbReference type="Gene3D" id="1.10.10.1600">
    <property type="entry name" value="Bacterial DNA polymerase III alpha subunit, thumb domain"/>
    <property type="match status" value="1"/>
</dbReference>
<comment type="subunit">
    <text evidence="11">DNA polymerase III contains a core (composed of alpha, epsilon and theta chains) that associates with a tau subunit. This core dimerizes to form the POLIII' complex. PolIII' associates with the gamma complex (composed of gamma, delta, delta', psi and chi chains) and with the beta chain to form the complete DNA polymerase III complex.</text>
</comment>
<keyword evidence="16" id="KW-1185">Reference proteome</keyword>
<dbReference type="SUPFAM" id="SSF89550">
    <property type="entry name" value="PHP domain-like"/>
    <property type="match status" value="1"/>
</dbReference>
<dbReference type="InterPro" id="IPR003141">
    <property type="entry name" value="Pol/His_phosphatase_N"/>
</dbReference>
<protein>
    <recommendedName>
        <fullName evidence="4">DNA polymerase III subunit alpha</fullName>
        <ecNumber evidence="3">2.7.7.7</ecNumber>
    </recommendedName>
</protein>
<evidence type="ECO:0000256" key="8">
    <source>
        <dbReference type="ARBA" id="ARBA00022705"/>
    </source>
</evidence>
<keyword evidence="8" id="KW-0235">DNA replication</keyword>
<dbReference type="EMBL" id="FNIT01000013">
    <property type="protein sequence ID" value="SDO77850.1"/>
    <property type="molecule type" value="Genomic_DNA"/>
</dbReference>
<reference evidence="15 16" key="1">
    <citation type="submission" date="2016-10" db="EMBL/GenBank/DDBJ databases">
        <authorList>
            <person name="de Groot N.N."/>
        </authorList>
    </citation>
    <scope>NUCLEOTIDE SEQUENCE [LARGE SCALE GENOMIC DNA]</scope>
    <source>
        <strain evidence="16">L7-484,KACC 16230,DSM 25025</strain>
    </source>
</reference>
<feature type="region of interest" description="Disordered" evidence="13">
    <location>
        <begin position="1"/>
        <end position="22"/>
    </location>
</feature>
<evidence type="ECO:0000256" key="6">
    <source>
        <dbReference type="ARBA" id="ARBA00022679"/>
    </source>
</evidence>
<accession>A0A1H0MCG5</accession>
<evidence type="ECO:0000256" key="12">
    <source>
        <dbReference type="ARBA" id="ARBA00049244"/>
    </source>
</evidence>
<keyword evidence="6" id="KW-0808">Transferase</keyword>
<comment type="subcellular location">
    <subcellularLocation>
        <location evidence="1">Cytoplasm</location>
    </subcellularLocation>
</comment>
<keyword evidence="7" id="KW-0548">Nucleotidyltransferase</keyword>
<dbReference type="InterPro" id="IPR049821">
    <property type="entry name" value="PolIIIA_DnaE1_PHP"/>
</dbReference>
<evidence type="ECO:0000256" key="3">
    <source>
        <dbReference type="ARBA" id="ARBA00012417"/>
    </source>
</evidence>
<dbReference type="Pfam" id="PF14579">
    <property type="entry name" value="HHH_6"/>
    <property type="match status" value="1"/>
</dbReference>
<dbReference type="InterPro" id="IPR029460">
    <property type="entry name" value="DNAPol_HHH"/>
</dbReference>
<evidence type="ECO:0000256" key="1">
    <source>
        <dbReference type="ARBA" id="ARBA00004496"/>
    </source>
</evidence>
<dbReference type="InterPro" id="IPR011708">
    <property type="entry name" value="DNA_pol3_alpha_NTPase_dom"/>
</dbReference>
<dbReference type="NCBIfam" id="TIGR00594">
    <property type="entry name" value="polc"/>
    <property type="match status" value="1"/>
</dbReference>
<evidence type="ECO:0000256" key="2">
    <source>
        <dbReference type="ARBA" id="ARBA00009496"/>
    </source>
</evidence>
<evidence type="ECO:0000313" key="16">
    <source>
        <dbReference type="Proteomes" id="UP000198793"/>
    </source>
</evidence>
<dbReference type="AlphaFoldDB" id="A0A1H0MCG5"/>
<dbReference type="InterPro" id="IPR004365">
    <property type="entry name" value="NA-bd_OB_tRNA"/>
</dbReference>
<keyword evidence="9" id="KW-0239">DNA-directed DNA polymerase</keyword>
<gene>
    <name evidence="15" type="ORF">SAMN05192530_11327</name>
</gene>
<dbReference type="Pfam" id="PF17657">
    <property type="entry name" value="DNA_pol3_finger"/>
    <property type="match status" value="1"/>
</dbReference>
<dbReference type="Gene3D" id="3.20.20.140">
    <property type="entry name" value="Metal-dependent hydrolases"/>
    <property type="match status" value="1"/>
</dbReference>
<organism evidence="15 16">
    <name type="scientific">Aureimonas jatrophae</name>
    <dbReference type="NCBI Taxonomy" id="1166073"/>
    <lineage>
        <taxon>Bacteria</taxon>
        <taxon>Pseudomonadati</taxon>
        <taxon>Pseudomonadota</taxon>
        <taxon>Alphaproteobacteria</taxon>
        <taxon>Hyphomicrobiales</taxon>
        <taxon>Aurantimonadaceae</taxon>
        <taxon>Aureimonas</taxon>
    </lineage>
</organism>
<dbReference type="InterPro" id="IPR040982">
    <property type="entry name" value="DNA_pol3_finger"/>
</dbReference>
<dbReference type="InterPro" id="IPR016195">
    <property type="entry name" value="Pol/histidinol_Pase-like"/>
</dbReference>
<evidence type="ECO:0000256" key="11">
    <source>
        <dbReference type="ARBA" id="ARBA00026073"/>
    </source>
</evidence>
<dbReference type="GO" id="GO:0006260">
    <property type="term" value="P:DNA replication"/>
    <property type="evidence" value="ECO:0007669"/>
    <property type="project" value="UniProtKB-KW"/>
</dbReference>
<dbReference type="InterPro" id="IPR041931">
    <property type="entry name" value="DNA_pol3_alpha_thumb_dom"/>
</dbReference>
<dbReference type="PANTHER" id="PTHR32294:SF0">
    <property type="entry name" value="DNA POLYMERASE III SUBUNIT ALPHA"/>
    <property type="match status" value="1"/>
</dbReference>
<evidence type="ECO:0000313" key="15">
    <source>
        <dbReference type="EMBL" id="SDO77850.1"/>
    </source>
</evidence>
<dbReference type="Pfam" id="PF01336">
    <property type="entry name" value="tRNA_anti-codon"/>
    <property type="match status" value="1"/>
</dbReference>
<evidence type="ECO:0000256" key="7">
    <source>
        <dbReference type="ARBA" id="ARBA00022695"/>
    </source>
</evidence>
<keyword evidence="5" id="KW-0963">Cytoplasm</keyword>
<sequence length="1197" mass="132128">MDWNTAESSADGLDFDSPTGDDEANLRLHPGIDDAWDESEDFVLVDAPAGPAPDLKFIHLRVHSAYSLLEGALRVEQIVKFAKSEGVPAIGIADTNNLFGALEFSEKAAKTGVQPIIGCQLEVDFRDVEVNPRDRSGFGPAAPLVFIAATDKGYENLVELVSLSYLAHDGNQRPHILADWLEGRTDGVILLTGGPLGPIGTAIAVGQGSLAKSRLERLKALFGDRCYVELQRHENRGRRTEFETLALAYELELPLVATNEPFFFCDEDFDAHDALIAVASNRLVSHEDRRRLTRDHCLKSQDAMAELFADLPEALENTIEIARRCSTRVRTRKPILPRFAGADAVAEEAERAEAGELRRQAEEGLERRLAAHGPAPGQTVEIYRERLEFELSVIERMKFPGYFLIVSDFIKWAKANGIPVGPGRGSGAGSLVAYSLTVTDLDPLRFALLFERFLNPDRVSMPDFDIDFCQDRREEVIRYVQQKYGREQVAQIITFGSMQARAVLRDVGRVLEMSYGHVDKLCKMVPANPANPVTLAQALEGEPRLQEAREKEEVVDRLLTISLKLEGLYRHASTHAAGIVIGDRPLSRLVPMYRDPRSDMPVTQFNMKWVEQAGLVKFDFLGLKTLTTLKTAVDLIARRGISIDLGALPLDDRPTYDLLTRGETVGVFQVESVGMRKALIGMRPDCFEDIIALVALYRPGPMENIPVYNARKHGEEEVEIIHDKIEPILRETQGVIVYQEQVMQIAQVLSGYTLGEADLLRRAMGKKIRAEMDVQRVRFVEGCERGGIKKAQANTIFDLLAKFADYGFNKSHAAAYALVSYQTAYLKANYPVEFLAGSMTLDMGNTDKLNDFRLDARRLGIEVVPPSVNVSHRAFEVEDGKILYALAAIKGVGQQAVDHIVEQRVSGGLFKSLEDFCARIDPKIVNKRTLEHLISAGALDGFGHDRARLVGNLDKLAAYAALAAGGRTSGQHDMFGGGSEPEPLRLAVVDGWTTADKLLREFQAIGFYLSAHPLDEYAATLKRMKVQSYADVVAGVRKGQSAGRLAGTVTSRQERKTRTGGKIGIVQLSDPTGQYEVVLFTETLVAFRDMLEPGASVIVTVAAEDRPEGISLRAASVQSLESEAERMQRGLRIFLRDAKPFERVRTQLRDGGESEVSLILLRDEGEVEIALPGKFRVSPQMASAIRAAPGVVDVELV</sequence>
<evidence type="ECO:0000256" key="5">
    <source>
        <dbReference type="ARBA" id="ARBA00022490"/>
    </source>
</evidence>
<dbReference type="SMART" id="SM00481">
    <property type="entry name" value="POLIIIAc"/>
    <property type="match status" value="1"/>
</dbReference>
<comment type="catalytic activity">
    <reaction evidence="12">
        <text>DNA(n) + a 2'-deoxyribonucleoside 5'-triphosphate = DNA(n+1) + diphosphate</text>
        <dbReference type="Rhea" id="RHEA:22508"/>
        <dbReference type="Rhea" id="RHEA-COMP:17339"/>
        <dbReference type="Rhea" id="RHEA-COMP:17340"/>
        <dbReference type="ChEBI" id="CHEBI:33019"/>
        <dbReference type="ChEBI" id="CHEBI:61560"/>
        <dbReference type="ChEBI" id="CHEBI:173112"/>
        <dbReference type="EC" id="2.7.7.7"/>
    </reaction>
</comment>
<dbReference type="STRING" id="1166073.SAMN05192530_11327"/>
<evidence type="ECO:0000256" key="4">
    <source>
        <dbReference type="ARBA" id="ARBA00019114"/>
    </source>
</evidence>
<feature type="domain" description="Polymerase/histidinol phosphatase N-terminal" evidence="14">
    <location>
        <begin position="58"/>
        <end position="125"/>
    </location>
</feature>
<proteinExistence type="inferred from homology"/>
<dbReference type="GO" id="GO:0005737">
    <property type="term" value="C:cytoplasm"/>
    <property type="evidence" value="ECO:0007669"/>
    <property type="project" value="UniProtKB-SubCell"/>
</dbReference>
<evidence type="ECO:0000256" key="10">
    <source>
        <dbReference type="ARBA" id="ARBA00025611"/>
    </source>
</evidence>
<dbReference type="NCBIfam" id="NF004226">
    <property type="entry name" value="PRK05673.1"/>
    <property type="match status" value="1"/>
</dbReference>
<dbReference type="PANTHER" id="PTHR32294">
    <property type="entry name" value="DNA POLYMERASE III SUBUNIT ALPHA"/>
    <property type="match status" value="1"/>
</dbReference>
<dbReference type="Pfam" id="PF02811">
    <property type="entry name" value="PHP"/>
    <property type="match status" value="1"/>
</dbReference>